<dbReference type="Pfam" id="PF00288">
    <property type="entry name" value="GHMP_kinases_N"/>
    <property type="match status" value="1"/>
</dbReference>
<dbReference type="EMBL" id="WNJO01000001">
    <property type="protein sequence ID" value="MTV81135.1"/>
    <property type="molecule type" value="Genomic_DNA"/>
</dbReference>
<dbReference type="Proteomes" id="UP000466388">
    <property type="component" value="Unassembled WGS sequence"/>
</dbReference>
<dbReference type="InterPro" id="IPR006205">
    <property type="entry name" value="Mev_gal_kin"/>
</dbReference>
<gene>
    <name evidence="12" type="primary">mvk</name>
    <name evidence="12" type="ORF">GM612_00515</name>
</gene>
<keyword evidence="1" id="KW-0963">Cytoplasm</keyword>
<evidence type="ECO:0000256" key="8">
    <source>
        <dbReference type="ARBA" id="ARBA00023098"/>
    </source>
</evidence>
<dbReference type="PRINTS" id="PR00959">
    <property type="entry name" value="MEVGALKINASE"/>
</dbReference>
<reference evidence="12 13" key="1">
    <citation type="submission" date="2019-11" db="EMBL/GenBank/DDBJ databases">
        <title>Lactobacillus sp. nov. CRM56-3, isolated from fermented tea leaves.</title>
        <authorList>
            <person name="Phuengjayaem S."/>
            <person name="Tanasupawat S."/>
        </authorList>
    </citation>
    <scope>NUCLEOTIDE SEQUENCE [LARGE SCALE GENOMIC DNA]</scope>
    <source>
        <strain evidence="12 13">CRM56-3</strain>
    </source>
</reference>
<accession>A0A7X3C0X0</accession>
<dbReference type="Gene3D" id="3.30.230.10">
    <property type="match status" value="1"/>
</dbReference>
<dbReference type="SUPFAM" id="SSF55060">
    <property type="entry name" value="GHMP Kinase, C-terminal domain"/>
    <property type="match status" value="1"/>
</dbReference>
<evidence type="ECO:0000256" key="6">
    <source>
        <dbReference type="ARBA" id="ARBA00022840"/>
    </source>
</evidence>
<feature type="domain" description="GHMP kinase N-terminal" evidence="10">
    <location>
        <begin position="100"/>
        <end position="177"/>
    </location>
</feature>
<keyword evidence="7" id="KW-0460">Magnesium</keyword>
<keyword evidence="2" id="KW-0444">Lipid biosynthesis</keyword>
<keyword evidence="4" id="KW-0547">Nucleotide-binding</keyword>
<dbReference type="InterPro" id="IPR014721">
    <property type="entry name" value="Ribsml_uS5_D2-typ_fold_subgr"/>
</dbReference>
<name>A0A7X3C0X0_9LACO</name>
<keyword evidence="3 12" id="KW-0808">Transferase</keyword>
<dbReference type="InterPro" id="IPR006204">
    <property type="entry name" value="GHMP_kinase_N_dom"/>
</dbReference>
<evidence type="ECO:0000256" key="4">
    <source>
        <dbReference type="ARBA" id="ARBA00022741"/>
    </source>
</evidence>
<keyword evidence="6" id="KW-0067">ATP-binding</keyword>
<dbReference type="AlphaFoldDB" id="A0A7X3C0X0"/>
<evidence type="ECO:0000313" key="12">
    <source>
        <dbReference type="EMBL" id="MTV81135.1"/>
    </source>
</evidence>
<dbReference type="GO" id="GO:0005524">
    <property type="term" value="F:ATP binding"/>
    <property type="evidence" value="ECO:0007669"/>
    <property type="project" value="UniProtKB-KW"/>
</dbReference>
<keyword evidence="8" id="KW-0443">Lipid metabolism</keyword>
<dbReference type="Gene3D" id="3.30.70.890">
    <property type="entry name" value="GHMP kinase, C-terminal domain"/>
    <property type="match status" value="1"/>
</dbReference>
<evidence type="ECO:0000259" key="11">
    <source>
        <dbReference type="Pfam" id="PF08544"/>
    </source>
</evidence>
<dbReference type="PANTHER" id="PTHR43290:SF2">
    <property type="entry name" value="MEVALONATE KINASE"/>
    <property type="match status" value="1"/>
</dbReference>
<evidence type="ECO:0000313" key="13">
    <source>
        <dbReference type="Proteomes" id="UP000466388"/>
    </source>
</evidence>
<evidence type="ECO:0000256" key="1">
    <source>
        <dbReference type="ARBA" id="ARBA00022490"/>
    </source>
</evidence>
<sequence length="340" mass="36417">MCLNYYSTILSEFSNSSYRDRREVKIVQSPVSGSSHAKIILIGEHSVVYHQPAIALPLPAVRESATLTARQDGQQQLVSRYYQGPRQDAPASLYGINHLIDVLLKQFTFHGGFTLDITSHLPAERGMGSSAATAVAIIRALYQFVEQPLSHDQLLADADISERIIHGNPSGIDVATASAQDPIWFITGEEPVSLPFHLHGYLVVADSGIHGQTGQAVKAVADLRRAQPAVATPIINELGHLTYGAKSALANDQLIRLGTIFNRAQTLLARLGVSHPKLDEMITLANQNGALGAKLTGGGMGGCMICLAADESSAARIRVALANSGVTQSWVQPLISEESK</sequence>
<dbReference type="GO" id="GO:0005829">
    <property type="term" value="C:cytosol"/>
    <property type="evidence" value="ECO:0007669"/>
    <property type="project" value="TreeGrafter"/>
</dbReference>
<keyword evidence="5 12" id="KW-0418">Kinase</keyword>
<dbReference type="NCBIfam" id="TIGR00549">
    <property type="entry name" value="mevalon_kin"/>
    <property type="match status" value="1"/>
</dbReference>
<dbReference type="GO" id="GO:0004496">
    <property type="term" value="F:mevalonate kinase activity"/>
    <property type="evidence" value="ECO:0007669"/>
    <property type="project" value="UniProtKB-EC"/>
</dbReference>
<dbReference type="Pfam" id="PF08544">
    <property type="entry name" value="GHMP_kinases_C"/>
    <property type="match status" value="1"/>
</dbReference>
<dbReference type="UniPathway" id="UPA00057">
    <property type="reaction ID" value="UER00098"/>
</dbReference>
<proteinExistence type="predicted"/>
<comment type="caution">
    <text evidence="12">The sequence shown here is derived from an EMBL/GenBank/DDBJ whole genome shotgun (WGS) entry which is preliminary data.</text>
</comment>
<dbReference type="InterPro" id="IPR020568">
    <property type="entry name" value="Ribosomal_Su5_D2-typ_SF"/>
</dbReference>
<dbReference type="GO" id="GO:0019287">
    <property type="term" value="P:isopentenyl diphosphate biosynthetic process, mevalonate pathway"/>
    <property type="evidence" value="ECO:0007669"/>
    <property type="project" value="UniProtKB-UniPathway"/>
</dbReference>
<evidence type="ECO:0000256" key="9">
    <source>
        <dbReference type="ARBA" id="ARBA00029438"/>
    </source>
</evidence>
<dbReference type="InterPro" id="IPR013750">
    <property type="entry name" value="GHMP_kinase_C_dom"/>
</dbReference>
<evidence type="ECO:0000256" key="2">
    <source>
        <dbReference type="ARBA" id="ARBA00022516"/>
    </source>
</evidence>
<comment type="pathway">
    <text evidence="9">Isoprenoid biosynthesis; isopentenyl diphosphate biosynthesis via mevalonate pathway; isopentenyl diphosphate from (R)-mevalonate: step 1/3.</text>
</comment>
<dbReference type="EC" id="2.7.1.36" evidence="12"/>
<evidence type="ECO:0000256" key="3">
    <source>
        <dbReference type="ARBA" id="ARBA00022679"/>
    </source>
</evidence>
<dbReference type="SUPFAM" id="SSF54211">
    <property type="entry name" value="Ribosomal protein S5 domain 2-like"/>
    <property type="match status" value="1"/>
</dbReference>
<evidence type="ECO:0000256" key="5">
    <source>
        <dbReference type="ARBA" id="ARBA00022777"/>
    </source>
</evidence>
<keyword evidence="13" id="KW-1185">Reference proteome</keyword>
<organism evidence="12 13">
    <name type="scientific">Secundilactobacillus folii</name>
    <dbReference type="NCBI Taxonomy" id="2678357"/>
    <lineage>
        <taxon>Bacteria</taxon>
        <taxon>Bacillati</taxon>
        <taxon>Bacillota</taxon>
        <taxon>Bacilli</taxon>
        <taxon>Lactobacillales</taxon>
        <taxon>Lactobacillaceae</taxon>
        <taxon>Secundilactobacillus</taxon>
    </lineage>
</organism>
<feature type="domain" description="GHMP kinase C-terminal" evidence="11">
    <location>
        <begin position="247"/>
        <end position="324"/>
    </location>
</feature>
<dbReference type="InterPro" id="IPR036554">
    <property type="entry name" value="GHMP_kinase_C_sf"/>
</dbReference>
<evidence type="ECO:0000259" key="10">
    <source>
        <dbReference type="Pfam" id="PF00288"/>
    </source>
</evidence>
<protein>
    <submittedName>
        <fullName evidence="12">Mevalonate kinase</fullName>
        <ecNumber evidence="12">2.7.1.36</ecNumber>
    </submittedName>
</protein>
<dbReference type="PANTHER" id="PTHR43290">
    <property type="entry name" value="MEVALONATE KINASE"/>
    <property type="match status" value="1"/>
</dbReference>
<evidence type="ECO:0000256" key="7">
    <source>
        <dbReference type="ARBA" id="ARBA00022842"/>
    </source>
</evidence>